<dbReference type="EMBL" id="JBEPML010000012">
    <property type="protein sequence ID" value="MET3793249.1"/>
    <property type="molecule type" value="Genomic_DNA"/>
</dbReference>
<keyword evidence="1" id="KW-0472">Membrane</keyword>
<comment type="caution">
    <text evidence="2">The sequence shown here is derived from an EMBL/GenBank/DDBJ whole genome shotgun (WGS) entry which is preliminary data.</text>
</comment>
<evidence type="ECO:0000313" key="2">
    <source>
        <dbReference type="EMBL" id="MET3793249.1"/>
    </source>
</evidence>
<keyword evidence="3" id="KW-1185">Reference proteome</keyword>
<feature type="transmembrane region" description="Helical" evidence="1">
    <location>
        <begin position="51"/>
        <end position="75"/>
    </location>
</feature>
<gene>
    <name evidence="2" type="ORF">ABID37_003473</name>
</gene>
<feature type="transmembrane region" description="Helical" evidence="1">
    <location>
        <begin position="16"/>
        <end position="39"/>
    </location>
</feature>
<feature type="transmembrane region" description="Helical" evidence="1">
    <location>
        <begin position="164"/>
        <end position="181"/>
    </location>
</feature>
<accession>A0ABV2N2G5</accession>
<keyword evidence="1" id="KW-0812">Transmembrane</keyword>
<evidence type="ECO:0000256" key="1">
    <source>
        <dbReference type="SAM" id="Phobius"/>
    </source>
</evidence>
<dbReference type="RefSeq" id="WP_354197004.1">
    <property type="nucleotide sequence ID" value="NZ_JBEPML010000012.1"/>
</dbReference>
<feature type="transmembrane region" description="Helical" evidence="1">
    <location>
        <begin position="337"/>
        <end position="358"/>
    </location>
</feature>
<organism evidence="2 3">
    <name type="scientific">Aquamicrobium terrae</name>
    <dbReference type="NCBI Taxonomy" id="1324945"/>
    <lineage>
        <taxon>Bacteria</taxon>
        <taxon>Pseudomonadati</taxon>
        <taxon>Pseudomonadota</taxon>
        <taxon>Alphaproteobacteria</taxon>
        <taxon>Hyphomicrobiales</taxon>
        <taxon>Phyllobacteriaceae</taxon>
        <taxon>Aquamicrobium</taxon>
    </lineage>
</organism>
<name>A0ABV2N2G5_9HYPH</name>
<feature type="transmembrane region" description="Helical" evidence="1">
    <location>
        <begin position="106"/>
        <end position="128"/>
    </location>
</feature>
<proteinExistence type="predicted"/>
<protein>
    <submittedName>
        <fullName evidence="2">Uncharacterized protein</fullName>
    </submittedName>
</protein>
<feature type="transmembrane region" description="Helical" evidence="1">
    <location>
        <begin position="268"/>
        <end position="288"/>
    </location>
</feature>
<feature type="transmembrane region" description="Helical" evidence="1">
    <location>
        <begin position="401"/>
        <end position="419"/>
    </location>
</feature>
<dbReference type="Proteomes" id="UP001549076">
    <property type="component" value="Unassembled WGS sequence"/>
</dbReference>
<feature type="transmembrane region" description="Helical" evidence="1">
    <location>
        <begin position="193"/>
        <end position="213"/>
    </location>
</feature>
<reference evidence="2 3" key="1">
    <citation type="submission" date="2024-06" db="EMBL/GenBank/DDBJ databases">
        <title>Genomic Encyclopedia of Type Strains, Phase IV (KMG-IV): sequencing the most valuable type-strain genomes for metagenomic binning, comparative biology and taxonomic classification.</title>
        <authorList>
            <person name="Goeker M."/>
        </authorList>
    </citation>
    <scope>NUCLEOTIDE SEQUENCE [LARGE SCALE GENOMIC DNA]</scope>
    <source>
        <strain evidence="2 3">DSM 27865</strain>
    </source>
</reference>
<evidence type="ECO:0000313" key="3">
    <source>
        <dbReference type="Proteomes" id="UP001549076"/>
    </source>
</evidence>
<sequence>MTLHIIGTHIQLSTKLLLRFGAPLGAIWMGGYLLNILLLRGAVEIGLLSRFAGLIALAPIILLQLVVFAAMFIVLRDGLPLLRRRKDPPSPETPEAKASEVRDGSVFAGALLAVLIPFYGYYAGWGFLSNTLRDYSKLFLDTQMSRIDFQKPDNFGPTALEVEGSLWIAVAVLVIWALRRTAKELHKKTGSGLWSLLVVACEATWAMLGLYLISKWQADLAGWLAQFPSPQELLRSLISAARAEVTSPAARPVDWPAEFELSQWLTSLFWYSALPLIWFNLGAIIYGHDLNMMTSATRRVTDRVLNRWTSLPKPLTDFIDYFWGGVVRRWHAVVNGVMLAASAGVALTVSVIVLWRLADWLGRWAWNGAAHLIGPQDPLVWRLAQKPLNMLFGMPGQPQDGVVIVVVQFCILAAGLELAGRAQARANVAPASQGGQGKDALLLGLDGAHVRTDLESKR</sequence>
<keyword evidence="1" id="KW-1133">Transmembrane helix</keyword>